<comment type="caution">
    <text evidence="1">The sequence shown here is derived from an EMBL/GenBank/DDBJ whole genome shotgun (WGS) entry which is preliminary data.</text>
</comment>
<reference evidence="1 2" key="1">
    <citation type="submission" date="2016-01" db="EMBL/GenBank/DDBJ databases">
        <title>Highly variable Streptococcus oralis are common among viridans streptococci isolated from primates.</title>
        <authorList>
            <person name="Denapaite D."/>
            <person name="Rieger M."/>
            <person name="Koendgen S."/>
            <person name="Brueckner R."/>
            <person name="Ochigava I."/>
            <person name="Kappeler P."/>
            <person name="Maetz-Rensing K."/>
            <person name="Leendertz F."/>
            <person name="Hakenbeck R."/>
        </authorList>
    </citation>
    <scope>NUCLEOTIDE SEQUENCE [LARGE SCALE GENOMIC DNA]</scope>
    <source>
        <strain evidence="1 2">DD17</strain>
    </source>
</reference>
<dbReference type="PATRIC" id="fig|1303.87.peg.2138"/>
<accession>A0A139REP6</accession>
<dbReference type="AlphaFoldDB" id="A0A139REP6"/>
<organism evidence="1 2">
    <name type="scientific">Streptococcus oralis</name>
    <dbReference type="NCBI Taxonomy" id="1303"/>
    <lineage>
        <taxon>Bacteria</taxon>
        <taxon>Bacillati</taxon>
        <taxon>Bacillota</taxon>
        <taxon>Bacilli</taxon>
        <taxon>Lactobacillales</taxon>
        <taxon>Streptococcaceae</taxon>
        <taxon>Streptococcus</taxon>
    </lineage>
</organism>
<evidence type="ECO:0000313" key="2">
    <source>
        <dbReference type="Proteomes" id="UP000072989"/>
    </source>
</evidence>
<sequence length="150" mass="16977">MLVSYPALFYYDDTDDVKAPYFVHFPDFENSATQGDSISNAMAMGAEWLGIMVSDYIENDIDLPKPSDINRLSLVENDPFKDDEEFESSYNLEKSFLSMVTVDVAQYLGSQEPIKKTLTIPRWADKLGRELGLNFSQTLTEAIAEKKLQA</sequence>
<dbReference type="SUPFAM" id="SSF143100">
    <property type="entry name" value="TTHA1013/TTHA0281-like"/>
    <property type="match status" value="1"/>
</dbReference>
<dbReference type="Gene3D" id="3.30.160.250">
    <property type="match status" value="1"/>
</dbReference>
<protein>
    <submittedName>
        <fullName evidence="1">Uncharacterized protein</fullName>
    </submittedName>
</protein>
<dbReference type="Proteomes" id="UP000072989">
    <property type="component" value="Unassembled WGS sequence"/>
</dbReference>
<name>A0A139REP6_STROR</name>
<dbReference type="EMBL" id="LQZE01000380">
    <property type="protein sequence ID" value="KXU13242.1"/>
    <property type="molecule type" value="Genomic_DNA"/>
</dbReference>
<proteinExistence type="predicted"/>
<evidence type="ECO:0000313" key="1">
    <source>
        <dbReference type="EMBL" id="KXU13242.1"/>
    </source>
</evidence>
<dbReference type="InterPro" id="IPR035069">
    <property type="entry name" value="TTHA1013/TTHA0281-like"/>
</dbReference>
<dbReference type="RefSeq" id="WP_061866460.1">
    <property type="nucleotide sequence ID" value="NZ_LQZE01000380.1"/>
</dbReference>
<gene>
    <name evidence="1" type="ORF">SORDD17_01788</name>
</gene>